<keyword evidence="2" id="KW-1185">Reference proteome</keyword>
<protein>
    <submittedName>
        <fullName evidence="3">ANAPC4_WD40 domain-containing protein</fullName>
    </submittedName>
</protein>
<evidence type="ECO:0000313" key="2">
    <source>
        <dbReference type="Proteomes" id="UP000282613"/>
    </source>
</evidence>
<evidence type="ECO:0000313" key="3">
    <source>
        <dbReference type="WBParaSite" id="TASK_0000963701-mRNA-1"/>
    </source>
</evidence>
<proteinExistence type="predicted"/>
<evidence type="ECO:0000313" key="1">
    <source>
        <dbReference type="EMBL" id="VDK44492.1"/>
    </source>
</evidence>
<sequence length="104" mass="11628">MFVCKKEQQDWKLRIVLPAFHPPFAVTSLVSYRASFTAIITTVKNGDCVLHVTLDRLLFVTVSQGRKPVLIASWNFTNGEISICLTEAAGRYFFACDKATKPST</sequence>
<dbReference type="EMBL" id="UYRS01019303">
    <property type="protein sequence ID" value="VDK44492.1"/>
    <property type="molecule type" value="Genomic_DNA"/>
</dbReference>
<dbReference type="Proteomes" id="UP000282613">
    <property type="component" value="Unassembled WGS sequence"/>
</dbReference>
<name>A0A0R3WFJ4_TAEAS</name>
<reference evidence="1 2" key="2">
    <citation type="submission" date="2018-11" db="EMBL/GenBank/DDBJ databases">
        <authorList>
            <consortium name="Pathogen Informatics"/>
        </authorList>
    </citation>
    <scope>NUCLEOTIDE SEQUENCE [LARGE SCALE GENOMIC DNA]</scope>
</reference>
<accession>A0A0R3WFJ4</accession>
<dbReference type="WBParaSite" id="TASK_0000963701-mRNA-1">
    <property type="protein sequence ID" value="TASK_0000963701-mRNA-1"/>
    <property type="gene ID" value="TASK_0000963701"/>
</dbReference>
<gene>
    <name evidence="1" type="ORF">TASK_LOCUS9638</name>
</gene>
<reference evidence="3" key="1">
    <citation type="submission" date="2017-02" db="UniProtKB">
        <authorList>
            <consortium name="WormBaseParasite"/>
        </authorList>
    </citation>
    <scope>IDENTIFICATION</scope>
</reference>
<dbReference type="OrthoDB" id="6246337at2759"/>
<organism evidence="3">
    <name type="scientific">Taenia asiatica</name>
    <name type="common">Asian tapeworm</name>
    <dbReference type="NCBI Taxonomy" id="60517"/>
    <lineage>
        <taxon>Eukaryota</taxon>
        <taxon>Metazoa</taxon>
        <taxon>Spiralia</taxon>
        <taxon>Lophotrochozoa</taxon>
        <taxon>Platyhelminthes</taxon>
        <taxon>Cestoda</taxon>
        <taxon>Eucestoda</taxon>
        <taxon>Cyclophyllidea</taxon>
        <taxon>Taeniidae</taxon>
        <taxon>Taenia</taxon>
    </lineage>
</organism>
<dbReference type="AlphaFoldDB" id="A0A0R3WFJ4"/>